<evidence type="ECO:0000256" key="12">
    <source>
        <dbReference type="ARBA" id="ARBA00048538"/>
    </source>
</evidence>
<feature type="domain" description="Nitrite/Sulfite reductase ferredoxin-like" evidence="14">
    <location>
        <begin position="176"/>
        <end position="241"/>
    </location>
</feature>
<keyword evidence="8" id="KW-0408">Iron</keyword>
<dbReference type="Gene3D" id="3.30.413.10">
    <property type="entry name" value="Sulfite Reductase Hemoprotein, domain 1"/>
    <property type="match status" value="2"/>
</dbReference>
<keyword evidence="9" id="KW-0411">Iron-sulfur</keyword>
<evidence type="ECO:0000256" key="4">
    <source>
        <dbReference type="ARBA" id="ARBA00022485"/>
    </source>
</evidence>
<dbReference type="Pfam" id="PF01077">
    <property type="entry name" value="NIR_SIR"/>
    <property type="match status" value="2"/>
</dbReference>
<dbReference type="GO" id="GO:0020037">
    <property type="term" value="F:heme binding"/>
    <property type="evidence" value="ECO:0007669"/>
    <property type="project" value="InterPro"/>
</dbReference>
<feature type="domain" description="Nitrite/Sulfite reductase ferredoxin-like" evidence="14">
    <location>
        <begin position="439"/>
        <end position="501"/>
    </location>
</feature>
<evidence type="ECO:0000259" key="14">
    <source>
        <dbReference type="Pfam" id="PF03460"/>
    </source>
</evidence>
<proteinExistence type="inferred from homology"/>
<dbReference type="SUPFAM" id="SSF56014">
    <property type="entry name" value="Nitrite and sulphite reductase 4Fe-4S domain-like"/>
    <property type="match status" value="2"/>
</dbReference>
<evidence type="ECO:0000256" key="8">
    <source>
        <dbReference type="ARBA" id="ARBA00023004"/>
    </source>
</evidence>
<dbReference type="InterPro" id="IPR006066">
    <property type="entry name" value="NO2/SO3_Rdtase_FeS/sirohaem_BS"/>
</dbReference>
<evidence type="ECO:0000256" key="1">
    <source>
        <dbReference type="ARBA" id="ARBA00001929"/>
    </source>
</evidence>
<keyword evidence="4" id="KW-0004">4Fe-4S</keyword>
<dbReference type="EMBL" id="FN649727">
    <property type="protein sequence ID" value="CBJ25514.1"/>
    <property type="molecule type" value="Genomic_DNA"/>
</dbReference>
<keyword evidence="16" id="KW-1185">Reference proteome</keyword>
<dbReference type="GO" id="GO:0046872">
    <property type="term" value="F:metal ion binding"/>
    <property type="evidence" value="ECO:0007669"/>
    <property type="project" value="UniProtKB-KW"/>
</dbReference>
<reference evidence="15 16" key="1">
    <citation type="journal article" date="2010" name="Nature">
        <title>The Ectocarpus genome and the independent evolution of multicellularity in brown algae.</title>
        <authorList>
            <person name="Cock J.M."/>
            <person name="Sterck L."/>
            <person name="Rouze P."/>
            <person name="Scornet D."/>
            <person name="Allen A.E."/>
            <person name="Amoutzias G."/>
            <person name="Anthouard V."/>
            <person name="Artiguenave F."/>
            <person name="Aury J.M."/>
            <person name="Badger J.H."/>
            <person name="Beszteri B."/>
            <person name="Billiau K."/>
            <person name="Bonnet E."/>
            <person name="Bothwell J.H."/>
            <person name="Bowler C."/>
            <person name="Boyen C."/>
            <person name="Brownlee C."/>
            <person name="Carrano C.J."/>
            <person name="Charrier B."/>
            <person name="Cho G.Y."/>
            <person name="Coelho S.M."/>
            <person name="Collen J."/>
            <person name="Corre E."/>
            <person name="Da Silva C."/>
            <person name="Delage L."/>
            <person name="Delaroque N."/>
            <person name="Dittami S.M."/>
            <person name="Doulbeau S."/>
            <person name="Elias M."/>
            <person name="Farnham G."/>
            <person name="Gachon C.M."/>
            <person name="Gschloessl B."/>
            <person name="Heesch S."/>
            <person name="Jabbari K."/>
            <person name="Jubin C."/>
            <person name="Kawai H."/>
            <person name="Kimura K."/>
            <person name="Kloareg B."/>
            <person name="Kupper F.C."/>
            <person name="Lang D."/>
            <person name="Le Bail A."/>
            <person name="Leblanc C."/>
            <person name="Lerouge P."/>
            <person name="Lohr M."/>
            <person name="Lopez P.J."/>
            <person name="Martens C."/>
            <person name="Maumus F."/>
            <person name="Michel G."/>
            <person name="Miranda-Saavedra D."/>
            <person name="Morales J."/>
            <person name="Moreau H."/>
            <person name="Motomura T."/>
            <person name="Nagasato C."/>
            <person name="Napoli C.A."/>
            <person name="Nelson D.R."/>
            <person name="Nyvall-Collen P."/>
            <person name="Peters A.F."/>
            <person name="Pommier C."/>
            <person name="Potin P."/>
            <person name="Poulain J."/>
            <person name="Quesneville H."/>
            <person name="Read B."/>
            <person name="Rensing S.A."/>
            <person name="Ritter A."/>
            <person name="Rousvoal S."/>
            <person name="Samanta M."/>
            <person name="Samson G."/>
            <person name="Schroeder D.C."/>
            <person name="Segurens B."/>
            <person name="Strittmatter M."/>
            <person name="Tonon T."/>
            <person name="Tregear J.W."/>
            <person name="Valentin K."/>
            <person name="von Dassow P."/>
            <person name="Yamagishi T."/>
            <person name="Van de Peer Y."/>
            <person name="Wincker P."/>
        </authorList>
    </citation>
    <scope>NUCLEOTIDE SEQUENCE [LARGE SCALE GENOMIC DNA]</scope>
    <source>
        <strain evidence="16">Ec32 / CCAP1310/4</strain>
    </source>
</reference>
<dbReference type="InterPro" id="IPR005117">
    <property type="entry name" value="NiRdtase/SiRdtase_haem-b_fer"/>
</dbReference>
<dbReference type="InterPro" id="IPR006067">
    <property type="entry name" value="NO2/SO3_Rdtase_4Fe4S_dom"/>
</dbReference>
<evidence type="ECO:0000256" key="10">
    <source>
        <dbReference type="ARBA" id="ARBA00038893"/>
    </source>
</evidence>
<name>D7FVZ4_ECTSI</name>
<evidence type="ECO:0000256" key="6">
    <source>
        <dbReference type="ARBA" id="ARBA00022723"/>
    </source>
</evidence>
<evidence type="ECO:0000256" key="3">
    <source>
        <dbReference type="ARBA" id="ARBA00010429"/>
    </source>
</evidence>
<keyword evidence="5" id="KW-0349">Heme</keyword>
<evidence type="ECO:0000256" key="7">
    <source>
        <dbReference type="ARBA" id="ARBA00023002"/>
    </source>
</evidence>
<dbReference type="PANTHER" id="PTHR32439">
    <property type="entry name" value="FERREDOXIN--NITRITE REDUCTASE, CHLOROPLASTIC"/>
    <property type="match status" value="1"/>
</dbReference>
<dbReference type="AlphaFoldDB" id="D7FVZ4"/>
<keyword evidence="6" id="KW-0479">Metal-binding</keyword>
<gene>
    <name evidence="15" type="ORF">Esi_0003_0129</name>
</gene>
<evidence type="ECO:0000313" key="15">
    <source>
        <dbReference type="EMBL" id="CBJ25514.1"/>
    </source>
</evidence>
<accession>D7FVZ4</accession>
<organism evidence="15 16">
    <name type="scientific">Ectocarpus siliculosus</name>
    <name type="common">Brown alga</name>
    <name type="synonym">Conferva siliculosa</name>
    <dbReference type="NCBI Taxonomy" id="2880"/>
    <lineage>
        <taxon>Eukaryota</taxon>
        <taxon>Sar</taxon>
        <taxon>Stramenopiles</taxon>
        <taxon>Ochrophyta</taxon>
        <taxon>PX clade</taxon>
        <taxon>Phaeophyceae</taxon>
        <taxon>Ectocarpales</taxon>
        <taxon>Ectocarpaceae</taxon>
        <taxon>Ectocarpus</taxon>
    </lineage>
</organism>
<dbReference type="InterPro" id="IPR036136">
    <property type="entry name" value="Nit/Sulf_reduc_fer-like_dom_sf"/>
</dbReference>
<dbReference type="EMBL" id="FN648486">
    <property type="protein sequence ID" value="CBJ25514.1"/>
    <property type="molecule type" value="Genomic_DNA"/>
</dbReference>
<evidence type="ECO:0000256" key="2">
    <source>
        <dbReference type="ARBA" id="ARBA00005096"/>
    </source>
</evidence>
<feature type="domain" description="Nitrite/sulphite reductase 4Fe-4S" evidence="13">
    <location>
        <begin position="253"/>
        <end position="411"/>
    </location>
</feature>
<dbReference type="InterPro" id="IPR045854">
    <property type="entry name" value="NO2/SO3_Rdtase_4Fe4S_sf"/>
</dbReference>
<comment type="pathway">
    <text evidence="2">Nitrogen metabolism; nitrate reduction (assimilation).</text>
</comment>
<dbReference type="PANTHER" id="PTHR32439:SF0">
    <property type="entry name" value="FERREDOXIN--NITRITE REDUCTASE, CHLOROPLASTIC"/>
    <property type="match status" value="1"/>
</dbReference>
<protein>
    <recommendedName>
        <fullName evidence="11">Ferredoxin--nitrite reductase, chloroplastic</fullName>
        <ecNumber evidence="10">1.7.7.1</ecNumber>
    </recommendedName>
</protein>
<dbReference type="eggNOG" id="KOG0560">
    <property type="taxonomic scope" value="Eukaryota"/>
</dbReference>
<dbReference type="GO" id="GO:0051539">
    <property type="term" value="F:4 iron, 4 sulfur cluster binding"/>
    <property type="evidence" value="ECO:0007669"/>
    <property type="project" value="UniProtKB-KW"/>
</dbReference>
<dbReference type="PRINTS" id="PR00397">
    <property type="entry name" value="SIROHAEM"/>
</dbReference>
<dbReference type="STRING" id="2880.D7FVZ4"/>
<dbReference type="GO" id="GO:0048307">
    <property type="term" value="F:ferredoxin-nitrite reductase activity"/>
    <property type="evidence" value="ECO:0007669"/>
    <property type="project" value="UniProtKB-EC"/>
</dbReference>
<dbReference type="InParanoid" id="D7FVZ4"/>
<dbReference type="EC" id="1.7.7.1" evidence="10"/>
<dbReference type="Pfam" id="PF03460">
    <property type="entry name" value="NIR_SIR_ferr"/>
    <property type="match status" value="2"/>
</dbReference>
<dbReference type="Gene3D" id="3.90.480.20">
    <property type="match status" value="1"/>
</dbReference>
<evidence type="ECO:0000313" key="16">
    <source>
        <dbReference type="Proteomes" id="UP000002630"/>
    </source>
</evidence>
<comment type="similarity">
    <text evidence="3">Belongs to the nitrite and sulfite reductase 4Fe-4S domain family.</text>
</comment>
<evidence type="ECO:0000256" key="11">
    <source>
        <dbReference type="ARBA" id="ARBA00040459"/>
    </source>
</evidence>
<comment type="cofactor">
    <cofactor evidence="1">
        <name>siroheme</name>
        <dbReference type="ChEBI" id="CHEBI:60052"/>
    </cofactor>
</comment>
<comment type="catalytic activity">
    <reaction evidence="12">
        <text>6 oxidized [2Fe-2S]-[ferredoxin] + NH4(+) + 2 H2O = nitrite + 6 reduced [2Fe-2S]-[ferredoxin] + 8 H(+)</text>
        <dbReference type="Rhea" id="RHEA:18041"/>
        <dbReference type="Rhea" id="RHEA-COMP:10000"/>
        <dbReference type="Rhea" id="RHEA-COMP:10001"/>
        <dbReference type="ChEBI" id="CHEBI:15377"/>
        <dbReference type="ChEBI" id="CHEBI:15378"/>
        <dbReference type="ChEBI" id="CHEBI:16301"/>
        <dbReference type="ChEBI" id="CHEBI:28938"/>
        <dbReference type="ChEBI" id="CHEBI:33737"/>
        <dbReference type="ChEBI" id="CHEBI:33738"/>
        <dbReference type="EC" id="1.7.7.1"/>
    </reaction>
</comment>
<evidence type="ECO:0000256" key="5">
    <source>
        <dbReference type="ARBA" id="ARBA00022617"/>
    </source>
</evidence>
<sequence length="645" mass="70749">MFPSQPMFTDVEVWEEHHDHDASVNCYIGGVIYICTLAASVGCFCFDKKRSARPPTIAHQASTTSFLDYTPENVPSPGEDEGAAILPRGVAVDGSKVAVGRPKLQLSTELLPEEALERSKVGNPFEKKKCEKPGDIMFTEVHELAAAIRSGEYTWEELSVDDADIRLKWAGMFHRRKRNPGTFMMRVKIPNGIMTTEQLRFCADAVGKYDPSVGVLDITTRMALQLRGVTLEDASGVIDNLYDLGLTSLMTGMDNVRNMVGSPIAGLDPLEMVDTRQLCNEINDMITDNRKGNPALTNLPRKINIAISGGRDDYAHTMINDIGLQPHAHPETGEIGFNVVVGGFFSVRRAAESIPLDMWIKQNDTVAFCKGMLLAFRNLGSRKKRQEARLMFMIEEMGMEKFRETVVEYVKGVDSAFEPQPAAPAPEEAFSRRNYVGVHPQKQEGKSWVCVTTPAGRLMAEDARMAADVADEYCDGEIRLTVDEKLLFPNVDTDKLPEMTKMPFFEKFPVDKKPTITSGVVSCTGSQYCGLGLVETKNRAVDYAGKLDAMLDFPEGTKPPRIHWTGCPNSCGQAQVGDIGLMGGPARVNKKAVEGVNVFLGGGIGETHGLGEIAMKGIPAAEESLLPVLRDLCIEKFGAVLKEES</sequence>
<keyword evidence="7" id="KW-0560">Oxidoreductase</keyword>
<feature type="domain" description="Nitrite/sulphite reductase 4Fe-4S" evidence="13">
    <location>
        <begin position="520"/>
        <end position="629"/>
    </location>
</feature>
<dbReference type="InterPro" id="IPR051329">
    <property type="entry name" value="NIR_SIR_4Fe-4S"/>
</dbReference>
<dbReference type="OrthoDB" id="432685at2759"/>
<dbReference type="Proteomes" id="UP000002630">
    <property type="component" value="Linkage Group LG02"/>
</dbReference>
<dbReference type="PROSITE" id="PS00365">
    <property type="entry name" value="NIR_SIR"/>
    <property type="match status" value="1"/>
</dbReference>
<dbReference type="SUPFAM" id="SSF55124">
    <property type="entry name" value="Nitrite/Sulfite reductase N-terminal domain-like"/>
    <property type="match status" value="2"/>
</dbReference>
<evidence type="ECO:0000256" key="9">
    <source>
        <dbReference type="ARBA" id="ARBA00023014"/>
    </source>
</evidence>
<evidence type="ECO:0000259" key="13">
    <source>
        <dbReference type="Pfam" id="PF01077"/>
    </source>
</evidence>
<dbReference type="OMA" id="FFRPVTP"/>